<evidence type="ECO:0000313" key="2">
    <source>
        <dbReference type="Proteomes" id="UP001428341"/>
    </source>
</evidence>
<proteinExistence type="predicted"/>
<keyword evidence="2" id="KW-1185">Reference proteome</keyword>
<dbReference type="InterPro" id="IPR011042">
    <property type="entry name" value="6-blade_b-propeller_TolB-like"/>
</dbReference>
<name>A0AAP0M649_9ROSI</name>
<sequence length="100" mass="10743">MVTPFVGLPINAGTNAIAFDVAGGGQYAGVSHGRILKYINPILGFVDFAVTGESSYVTARITLCWNPFVAVHSVWGLIIDRTNLYIADAYFDPLVVLRGP</sequence>
<reference evidence="1 2" key="1">
    <citation type="submission" date="2024-05" db="EMBL/GenBank/DDBJ databases">
        <title>Haplotype-resolved chromosome-level genome assembly of Huyou (Citrus changshanensis).</title>
        <authorList>
            <person name="Miao C."/>
            <person name="Chen W."/>
            <person name="Wu Y."/>
            <person name="Wang L."/>
            <person name="Zhao S."/>
            <person name="Grierson D."/>
            <person name="Xu C."/>
            <person name="Chen K."/>
        </authorList>
    </citation>
    <scope>NUCLEOTIDE SEQUENCE [LARGE SCALE GENOMIC DNA]</scope>
    <source>
        <strain evidence="1">01-14</strain>
        <tissue evidence="1">Leaf</tissue>
    </source>
</reference>
<dbReference type="AlphaFoldDB" id="A0AAP0M649"/>
<organism evidence="1 2">
    <name type="scientific">Citrus x changshan-huyou</name>
    <dbReference type="NCBI Taxonomy" id="2935761"/>
    <lineage>
        <taxon>Eukaryota</taxon>
        <taxon>Viridiplantae</taxon>
        <taxon>Streptophyta</taxon>
        <taxon>Embryophyta</taxon>
        <taxon>Tracheophyta</taxon>
        <taxon>Spermatophyta</taxon>
        <taxon>Magnoliopsida</taxon>
        <taxon>eudicotyledons</taxon>
        <taxon>Gunneridae</taxon>
        <taxon>Pentapetalae</taxon>
        <taxon>rosids</taxon>
        <taxon>malvids</taxon>
        <taxon>Sapindales</taxon>
        <taxon>Rutaceae</taxon>
        <taxon>Aurantioideae</taxon>
        <taxon>Citrus</taxon>
    </lineage>
</organism>
<dbReference type="Gene3D" id="2.120.10.30">
    <property type="entry name" value="TolB, C-terminal domain"/>
    <property type="match status" value="1"/>
</dbReference>
<gene>
    <name evidence="1" type="ORF">WN944_014025</name>
</gene>
<evidence type="ECO:0000313" key="1">
    <source>
        <dbReference type="EMBL" id="KAK9198839.1"/>
    </source>
</evidence>
<dbReference type="Proteomes" id="UP001428341">
    <property type="component" value="Unassembled WGS sequence"/>
</dbReference>
<accession>A0AAP0M649</accession>
<comment type="caution">
    <text evidence="1">The sequence shown here is derived from an EMBL/GenBank/DDBJ whole genome shotgun (WGS) entry which is preliminary data.</text>
</comment>
<dbReference type="EMBL" id="JBCGBO010000005">
    <property type="protein sequence ID" value="KAK9198839.1"/>
    <property type="molecule type" value="Genomic_DNA"/>
</dbReference>
<protein>
    <submittedName>
        <fullName evidence="1">Uncharacterized protein</fullName>
    </submittedName>
</protein>